<dbReference type="FunFam" id="3.40.50.720:FF:000085">
    <property type="entry name" value="Dihydroflavonol reductase"/>
    <property type="match status" value="1"/>
</dbReference>
<gene>
    <name evidence="5" type="ORF">GOBAR_AA38348</name>
</gene>
<evidence type="ECO:0000256" key="3">
    <source>
        <dbReference type="ARBA" id="ARBA00023445"/>
    </source>
</evidence>
<feature type="domain" description="NAD-dependent epimerase/dehydratase" evidence="4">
    <location>
        <begin position="8"/>
        <end position="255"/>
    </location>
</feature>
<accession>A0A2P5VU63</accession>
<dbReference type="InterPro" id="IPR001509">
    <property type="entry name" value="Epimerase_deHydtase"/>
</dbReference>
<dbReference type="EMBL" id="KZ670889">
    <property type="protein sequence ID" value="PPR82369.1"/>
    <property type="molecule type" value="Genomic_DNA"/>
</dbReference>
<reference evidence="5 6" key="1">
    <citation type="submission" date="2015-01" db="EMBL/GenBank/DDBJ databases">
        <title>Genome of allotetraploid Gossypium barbadense reveals genomic plasticity and fiber elongation in cotton evolution.</title>
        <authorList>
            <person name="Chen X."/>
            <person name="Liu X."/>
            <person name="Zhao B."/>
            <person name="Zheng H."/>
            <person name="Hu Y."/>
            <person name="Lu G."/>
            <person name="Yang C."/>
            <person name="Chen J."/>
            <person name="Shan C."/>
            <person name="Zhang L."/>
            <person name="Zhou Y."/>
            <person name="Wang L."/>
            <person name="Guo W."/>
            <person name="Bai Y."/>
            <person name="Ruan J."/>
            <person name="Shangguan X."/>
            <person name="Mao Y."/>
            <person name="Jiang J."/>
            <person name="Zhu Y."/>
            <person name="Lei J."/>
            <person name="Kang H."/>
            <person name="Chen S."/>
            <person name="He X."/>
            <person name="Wang R."/>
            <person name="Wang Y."/>
            <person name="Chen J."/>
            <person name="Wang L."/>
            <person name="Yu S."/>
            <person name="Wang B."/>
            <person name="Wei J."/>
            <person name="Song S."/>
            <person name="Lu X."/>
            <person name="Gao Z."/>
            <person name="Gu W."/>
            <person name="Deng X."/>
            <person name="Ma D."/>
            <person name="Wang S."/>
            <person name="Liang W."/>
            <person name="Fang L."/>
            <person name="Cai C."/>
            <person name="Zhu X."/>
            <person name="Zhou B."/>
            <person name="Zhang Y."/>
            <person name="Chen Z."/>
            <person name="Xu S."/>
            <person name="Zhu R."/>
            <person name="Wang S."/>
            <person name="Zhang T."/>
            <person name="Zhao G."/>
        </authorList>
    </citation>
    <scope>NUCLEOTIDE SEQUENCE [LARGE SCALE GENOMIC DNA]</scope>
    <source>
        <strain evidence="6">cv. Xinhai21</strain>
        <tissue evidence="5">Leaf</tissue>
    </source>
</reference>
<protein>
    <recommendedName>
        <fullName evidence="4">NAD-dependent epimerase/dehydratase domain-containing protein</fullName>
    </recommendedName>
</protein>
<dbReference type="InterPro" id="IPR036291">
    <property type="entry name" value="NAD(P)-bd_dom_sf"/>
</dbReference>
<dbReference type="Pfam" id="PF01370">
    <property type="entry name" value="Epimerase"/>
    <property type="match status" value="1"/>
</dbReference>
<dbReference type="CDD" id="cd08958">
    <property type="entry name" value="FR_SDR_e"/>
    <property type="match status" value="1"/>
</dbReference>
<dbReference type="Gene3D" id="3.40.50.720">
    <property type="entry name" value="NAD(P)-binding Rossmann-like Domain"/>
    <property type="match status" value="1"/>
</dbReference>
<evidence type="ECO:0000313" key="5">
    <source>
        <dbReference type="EMBL" id="PPR82369.1"/>
    </source>
</evidence>
<dbReference type="AlphaFoldDB" id="A0A2P5VU63"/>
<dbReference type="PANTHER" id="PTHR35506:SF1">
    <property type="entry name" value="OS02G0135600 PROTEIN"/>
    <property type="match status" value="1"/>
</dbReference>
<name>A0A2P5VU63_GOSBA</name>
<evidence type="ECO:0000256" key="1">
    <source>
        <dbReference type="ARBA" id="ARBA00022857"/>
    </source>
</evidence>
<dbReference type="SUPFAM" id="SSF51735">
    <property type="entry name" value="NAD(P)-binding Rossmann-fold domains"/>
    <property type="match status" value="1"/>
</dbReference>
<dbReference type="GO" id="GO:0016491">
    <property type="term" value="F:oxidoreductase activity"/>
    <property type="evidence" value="ECO:0007669"/>
    <property type="project" value="UniProtKB-KW"/>
</dbReference>
<dbReference type="Proteomes" id="UP000239757">
    <property type="component" value="Unassembled WGS sequence"/>
</dbReference>
<keyword evidence="2" id="KW-0560">Oxidoreductase</keyword>
<dbReference type="OrthoDB" id="1891406at2759"/>
<comment type="similarity">
    <text evidence="3">Belongs to the NAD(P)-dependent epimerase/dehydratase family. Dihydroflavonol-4-reductase subfamily.</text>
</comment>
<sequence length="620" mass="67440">MGGDKGTVCVTGGTGFIGSWLIKRLLQEGYSVRTTVRADPENKKDLSFLTSLPGAAEMLKILSADLNDPNSFDAAIEGSKAVLHVATPMSFDGKESLEAVTERSTSGALGILKACLRSKTVKRVVYTSSAATVIYNGQEMDMMDESFCTDVDFVTQKLNPQTHPYIISKTFTERAVLEFGTQHGLDVVTVNPGSVVGPFICPKFPRSVRSSLALVLGNRSEYGFLLNMPMVHVDDVARAHIFLLEYPDVKGRYNCASNTISLDKLAEFLRGKYPEFPIPSPESLAEIKDIKLPGVSSKKLLGIAMADKPSRALILYGDGLARFIHPSHAHLHSLASTANCGFLSLPNAPPSESEDDRTVREFAVLVDAFETLNKNGQFSSEVKSQKSSLIPTMSERFMGMKAAILSNNSGLQSFGEKLGFNVLNLNGLFGNSNTPPVSSIDNLASKLLSLLGFQEGKIKESNQFDLVILHVGSGENLSANSGNDVEFLNALLGAIMSIAKPGTEIGSRLLLSLVMSYGSVSKADEPGLSILSTKYEKNPNLSALFPNQSYTMRGESQRNDVRQYGPVLFAQYQYAVTRNDMVETFSFEEFKECSGNLTIPADRLLHEIAFKLWKAPKYGA</sequence>
<keyword evidence="1" id="KW-0521">NADP</keyword>
<evidence type="ECO:0000256" key="2">
    <source>
        <dbReference type="ARBA" id="ARBA00023002"/>
    </source>
</evidence>
<proteinExistence type="inferred from homology"/>
<dbReference type="PANTHER" id="PTHR35506">
    <property type="entry name" value="OS02G0135600 PROTEIN"/>
    <property type="match status" value="1"/>
</dbReference>
<evidence type="ECO:0000259" key="4">
    <source>
        <dbReference type="Pfam" id="PF01370"/>
    </source>
</evidence>
<evidence type="ECO:0000313" key="6">
    <source>
        <dbReference type="Proteomes" id="UP000239757"/>
    </source>
</evidence>
<organism evidence="5 6">
    <name type="scientific">Gossypium barbadense</name>
    <name type="common">Sea Island cotton</name>
    <name type="synonym">Hibiscus barbadensis</name>
    <dbReference type="NCBI Taxonomy" id="3634"/>
    <lineage>
        <taxon>Eukaryota</taxon>
        <taxon>Viridiplantae</taxon>
        <taxon>Streptophyta</taxon>
        <taxon>Embryophyta</taxon>
        <taxon>Tracheophyta</taxon>
        <taxon>Spermatophyta</taxon>
        <taxon>Magnoliopsida</taxon>
        <taxon>eudicotyledons</taxon>
        <taxon>Gunneridae</taxon>
        <taxon>Pentapetalae</taxon>
        <taxon>rosids</taxon>
        <taxon>malvids</taxon>
        <taxon>Malvales</taxon>
        <taxon>Malvaceae</taxon>
        <taxon>Malvoideae</taxon>
        <taxon>Gossypium</taxon>
    </lineage>
</organism>